<comment type="similarity">
    <text evidence="1">Belongs to the type-I restriction system S methylase family.</text>
</comment>
<dbReference type="Proteomes" id="UP000434475">
    <property type="component" value="Unassembled WGS sequence"/>
</dbReference>
<dbReference type="Pfam" id="PF01420">
    <property type="entry name" value="Methylase_S"/>
    <property type="match status" value="2"/>
</dbReference>
<evidence type="ECO:0000256" key="1">
    <source>
        <dbReference type="ARBA" id="ARBA00010923"/>
    </source>
</evidence>
<dbReference type="GO" id="GO:0003677">
    <property type="term" value="F:DNA binding"/>
    <property type="evidence" value="ECO:0007669"/>
    <property type="project" value="UniProtKB-KW"/>
</dbReference>
<dbReference type="EMBL" id="WKPR01000031">
    <property type="protein sequence ID" value="MSB22027.1"/>
    <property type="molecule type" value="Genomic_DNA"/>
</dbReference>
<dbReference type="AlphaFoldDB" id="A0A6I2REF1"/>
<name>A0A6I2REF1_FLAPL</name>
<dbReference type="Gene3D" id="1.10.287.1120">
    <property type="entry name" value="Bipartite methylase S protein"/>
    <property type="match status" value="1"/>
</dbReference>
<evidence type="ECO:0000313" key="7">
    <source>
        <dbReference type="Proteomes" id="UP000434475"/>
    </source>
</evidence>
<keyword evidence="3" id="KW-0238">DNA-binding</keyword>
<evidence type="ECO:0000313" key="6">
    <source>
        <dbReference type="EMBL" id="MSB22027.1"/>
    </source>
</evidence>
<dbReference type="InterPro" id="IPR044946">
    <property type="entry name" value="Restrct_endonuc_typeI_TRD_sf"/>
</dbReference>
<dbReference type="PANTHER" id="PTHR43140">
    <property type="entry name" value="TYPE-1 RESTRICTION ENZYME ECOKI SPECIFICITY PROTEIN"/>
    <property type="match status" value="1"/>
</dbReference>
<feature type="domain" description="Type I restriction modification DNA specificity" evidence="5">
    <location>
        <begin position="241"/>
        <end position="414"/>
    </location>
</feature>
<protein>
    <recommendedName>
        <fullName evidence="5">Type I restriction modification DNA specificity domain-containing protein</fullName>
    </recommendedName>
</protein>
<dbReference type="InterPro" id="IPR000055">
    <property type="entry name" value="Restrct_endonuc_typeI_TRD"/>
</dbReference>
<reference evidence="6 7" key="1">
    <citation type="journal article" date="2019" name="Nat. Med.">
        <title>A library of human gut bacterial isolates paired with longitudinal multiomics data enables mechanistic microbiome research.</title>
        <authorList>
            <person name="Poyet M."/>
            <person name="Groussin M."/>
            <person name="Gibbons S.M."/>
            <person name="Avila-Pacheco J."/>
            <person name="Jiang X."/>
            <person name="Kearney S.M."/>
            <person name="Perrotta A.R."/>
            <person name="Berdy B."/>
            <person name="Zhao S."/>
            <person name="Lieberman T.D."/>
            <person name="Swanson P.K."/>
            <person name="Smith M."/>
            <person name="Roesemann S."/>
            <person name="Alexander J.E."/>
            <person name="Rich S.A."/>
            <person name="Livny J."/>
            <person name="Vlamakis H."/>
            <person name="Clish C."/>
            <person name="Bullock K."/>
            <person name="Deik A."/>
            <person name="Scott J."/>
            <person name="Pierce K.A."/>
            <person name="Xavier R.J."/>
            <person name="Alm E.J."/>
        </authorList>
    </citation>
    <scope>NUCLEOTIDE SEQUENCE [LARGE SCALE GENOMIC DNA]</scope>
    <source>
        <strain evidence="6 7">BIOML-A2</strain>
    </source>
</reference>
<dbReference type="GO" id="GO:0009307">
    <property type="term" value="P:DNA restriction-modification system"/>
    <property type="evidence" value="ECO:0007669"/>
    <property type="project" value="UniProtKB-KW"/>
</dbReference>
<dbReference type="InterPro" id="IPR051212">
    <property type="entry name" value="Type-I_RE_S_subunit"/>
</dbReference>
<evidence type="ECO:0000256" key="3">
    <source>
        <dbReference type="ARBA" id="ARBA00023125"/>
    </source>
</evidence>
<evidence type="ECO:0000259" key="5">
    <source>
        <dbReference type="Pfam" id="PF01420"/>
    </source>
</evidence>
<organism evidence="6 7">
    <name type="scientific">Flavonifractor plautii</name>
    <name type="common">Fusobacterium plautii</name>
    <dbReference type="NCBI Taxonomy" id="292800"/>
    <lineage>
        <taxon>Bacteria</taxon>
        <taxon>Bacillati</taxon>
        <taxon>Bacillota</taxon>
        <taxon>Clostridia</taxon>
        <taxon>Eubacteriales</taxon>
        <taxon>Oscillospiraceae</taxon>
        <taxon>Flavonifractor</taxon>
    </lineage>
</organism>
<dbReference type="CDD" id="cd17253">
    <property type="entry name" value="RMtype1_S_Eco933I-TRD2-CR2_like"/>
    <property type="match status" value="1"/>
</dbReference>
<dbReference type="PANTHER" id="PTHR43140:SF1">
    <property type="entry name" value="TYPE I RESTRICTION ENZYME ECOKI SPECIFICITY SUBUNIT"/>
    <property type="match status" value="1"/>
</dbReference>
<proteinExistence type="inferred from homology"/>
<evidence type="ECO:0000256" key="4">
    <source>
        <dbReference type="ARBA" id="ARBA00038652"/>
    </source>
</evidence>
<dbReference type="CDD" id="cd17260">
    <property type="entry name" value="RMtype1_S_EcoEI-TRD1-CR1_like"/>
    <property type="match status" value="1"/>
</dbReference>
<evidence type="ECO:0000256" key="2">
    <source>
        <dbReference type="ARBA" id="ARBA00022747"/>
    </source>
</evidence>
<keyword evidence="2" id="KW-0680">Restriction system</keyword>
<comment type="subunit">
    <text evidence="4">The methyltransferase is composed of M and S polypeptides.</text>
</comment>
<gene>
    <name evidence="6" type="ORF">GKE97_21355</name>
</gene>
<feature type="domain" description="Type I restriction modification DNA specificity" evidence="5">
    <location>
        <begin position="25"/>
        <end position="203"/>
    </location>
</feature>
<sequence length="446" mass="49308">MSEMTPANGFAEMKDSGILGCGSIPSHWETIALKYVALLDGKVDTSNITPEDTVSFVPMECIRNDKRIPKTAQKSKDNGTYSSFCNGDIAIAKVTPCFENGNICVMASLENGYAFGSSELFSVRPQNIVGRYLFYSLQTPYFLDGGAATMTGVGGLKRVSSYYMKNVKIVFPPLSEQSTIASYLDAQCAKIDEIIAQDKASIEDYKQWKASIIYEAVTKGLDSNVEMKDSGIPWIGKVPTHWRVTKIKNFVSIRSGITLGKQYPPGTQLISCPYLRVANVKAEYVDLQDVATIMVTSEEAEKYALKSGELLMTEGGDRDKLGRGTIWHGEIPGCLHQNHVFAVQVNEKYMLTKFLDYLTASPVGREYFDLTAKKTTNLASTNSTTILQFSVPIPPLTEQEKIIAILDRNTATINEVIAEKETLVSDLESYKKSLIYEVVTGKRRVC</sequence>
<dbReference type="Gene3D" id="3.90.220.20">
    <property type="entry name" value="DNA methylase specificity domains"/>
    <property type="match status" value="2"/>
</dbReference>
<comment type="caution">
    <text evidence="6">The sequence shown here is derived from an EMBL/GenBank/DDBJ whole genome shotgun (WGS) entry which is preliminary data.</text>
</comment>
<accession>A0A6I2REF1</accession>
<dbReference type="SUPFAM" id="SSF116734">
    <property type="entry name" value="DNA methylase specificity domain"/>
    <property type="match status" value="2"/>
</dbReference>